<gene>
    <name evidence="4" type="ORF">TH66_11655</name>
</gene>
<evidence type="ECO:0000256" key="2">
    <source>
        <dbReference type="SAM" id="SignalP"/>
    </source>
</evidence>
<dbReference type="GO" id="GO:0016788">
    <property type="term" value="F:hydrolase activity, acting on ester bonds"/>
    <property type="evidence" value="ECO:0007669"/>
    <property type="project" value="InterPro"/>
</dbReference>
<name>A0A132N0C2_9ACTN</name>
<organism evidence="4 5">
    <name type="scientific">Carbonactinospora thermoautotrophica</name>
    <dbReference type="NCBI Taxonomy" id="1469144"/>
    <lineage>
        <taxon>Bacteria</taxon>
        <taxon>Bacillati</taxon>
        <taxon>Actinomycetota</taxon>
        <taxon>Actinomycetes</taxon>
        <taxon>Kitasatosporales</taxon>
        <taxon>Carbonactinosporaceae</taxon>
        <taxon>Carbonactinospora</taxon>
    </lineage>
</organism>
<sequence length="139" mass="16025">MRLRAALLGALMLVAANTQGGCEQSSAGDCRSTRAAAVRVVAFDSDEAAPKRKPKPPKKPQKERVFNCSPGESKIWKRFKPYKRDWRTDGKYFYQWDYTHNDIERWRKRGSKLYHVGSLDPDNGDLYKGPKHKPMDLPW</sequence>
<feature type="region of interest" description="Disordered" evidence="1">
    <location>
        <begin position="46"/>
        <end position="66"/>
    </location>
</feature>
<dbReference type="Pfam" id="PF09000">
    <property type="entry name" value="Cytotoxic"/>
    <property type="match status" value="1"/>
</dbReference>
<reference evidence="4 5" key="1">
    <citation type="submission" date="2015-02" db="EMBL/GenBank/DDBJ databases">
        <title>Physiological reanalysis, assessment of diazotrophy, and genome sequences of multiple isolates of Streptomyces thermoautotrophicus.</title>
        <authorList>
            <person name="MacKellar D.C."/>
            <person name="Lieber L."/>
            <person name="Norman J."/>
            <person name="Bolger A."/>
            <person name="Tobin C."/>
            <person name="Murray J.W."/>
            <person name="Prell J."/>
        </authorList>
    </citation>
    <scope>NUCLEOTIDE SEQUENCE [LARGE SCALE GENOMIC DNA]</scope>
    <source>
        <strain evidence="4 5">UBT1</strain>
    </source>
</reference>
<dbReference type="RefSeq" id="WP_067070111.1">
    <property type="nucleotide sequence ID" value="NZ_JYIJ01000017.1"/>
</dbReference>
<accession>A0A132N0C2</accession>
<evidence type="ECO:0000313" key="4">
    <source>
        <dbReference type="EMBL" id="KWX03524.1"/>
    </source>
</evidence>
<feature type="chain" id="PRO_5039539465" description="Colicin E3-like ribonuclease domain-containing protein" evidence="2">
    <location>
        <begin position="21"/>
        <end position="139"/>
    </location>
</feature>
<dbReference type="AlphaFoldDB" id="A0A132N0C2"/>
<dbReference type="Proteomes" id="UP000070659">
    <property type="component" value="Unassembled WGS sequence"/>
</dbReference>
<dbReference type="PATRIC" id="fig|1469144.8.peg.2863"/>
<feature type="domain" description="Colicin E3-like ribonuclease" evidence="3">
    <location>
        <begin position="84"/>
        <end position="132"/>
    </location>
</feature>
<dbReference type="EMBL" id="JYIJ01000017">
    <property type="protein sequence ID" value="KWX03524.1"/>
    <property type="molecule type" value="Genomic_DNA"/>
</dbReference>
<dbReference type="GO" id="GO:0003723">
    <property type="term" value="F:RNA binding"/>
    <property type="evidence" value="ECO:0007669"/>
    <property type="project" value="InterPro"/>
</dbReference>
<evidence type="ECO:0000259" key="3">
    <source>
        <dbReference type="Pfam" id="PF09000"/>
    </source>
</evidence>
<feature type="signal peptide" evidence="2">
    <location>
        <begin position="1"/>
        <end position="20"/>
    </location>
</feature>
<dbReference type="GO" id="GO:0043022">
    <property type="term" value="F:ribosome binding"/>
    <property type="evidence" value="ECO:0007669"/>
    <property type="project" value="InterPro"/>
</dbReference>
<protein>
    <recommendedName>
        <fullName evidence="3">Colicin E3-like ribonuclease domain-containing protein</fullName>
    </recommendedName>
</protein>
<proteinExistence type="predicted"/>
<dbReference type="Gene3D" id="3.10.380.10">
    <property type="entry name" value="Colicin E3-like ribonuclease domain"/>
    <property type="match status" value="1"/>
</dbReference>
<dbReference type="InterPro" id="IPR036725">
    <property type="entry name" value="ColE3_ribonuclease_sf"/>
</dbReference>
<evidence type="ECO:0000256" key="1">
    <source>
        <dbReference type="SAM" id="MobiDB-lite"/>
    </source>
</evidence>
<dbReference type="InterPro" id="IPR009105">
    <property type="entry name" value="Colicin_E3_ribonuclease"/>
</dbReference>
<evidence type="ECO:0000313" key="5">
    <source>
        <dbReference type="Proteomes" id="UP000070659"/>
    </source>
</evidence>
<keyword evidence="2" id="KW-0732">Signal</keyword>
<dbReference type="SUPFAM" id="SSF63840">
    <property type="entry name" value="Ribonuclease domain of colicin E3"/>
    <property type="match status" value="1"/>
</dbReference>
<comment type="caution">
    <text evidence="4">The sequence shown here is derived from an EMBL/GenBank/DDBJ whole genome shotgun (WGS) entry which is preliminary data.</text>
</comment>